<feature type="transmembrane region" description="Helical" evidence="2">
    <location>
        <begin position="72"/>
        <end position="90"/>
    </location>
</feature>
<keyword evidence="4" id="KW-1185">Reference proteome</keyword>
<feature type="region of interest" description="Disordered" evidence="1">
    <location>
        <begin position="145"/>
        <end position="237"/>
    </location>
</feature>
<sequence>MSLNKEPPSSVALLQVVIFLQFSASFFIVVLTTVGISYDYPVASYYLLALLQVIVALPGVVHILIQGITFAAIYIAFQLVTAACEIYWLVYMISTNATFGRWIGLALLTFINVSAVVIGLWFRSVMVKMPGKQANEENNKGFVMREANPEMKAPPTSIKSISNDRSKKRSRKTSSTSSPSQRKKTVTSSTRSKSSASKKSSSSRATRRSPNLPRDSRETSNFPPMFGKSVNKSDAEK</sequence>
<evidence type="ECO:0000313" key="4">
    <source>
        <dbReference type="Proteomes" id="UP000005237"/>
    </source>
</evidence>
<feature type="transmembrane region" description="Helical" evidence="2">
    <location>
        <begin position="12"/>
        <end position="38"/>
    </location>
</feature>
<evidence type="ECO:0000313" key="3">
    <source>
        <dbReference type="EnsemblMetazoa" id="CJA07807.1"/>
    </source>
</evidence>
<accession>A0A8R1DQ35</accession>
<feature type="transmembrane region" description="Helical" evidence="2">
    <location>
        <begin position="102"/>
        <end position="122"/>
    </location>
</feature>
<dbReference type="EnsemblMetazoa" id="CJA07807.1">
    <property type="protein sequence ID" value="CJA07807.1"/>
    <property type="gene ID" value="WBGene00127011"/>
</dbReference>
<reference evidence="3" key="2">
    <citation type="submission" date="2022-06" db="UniProtKB">
        <authorList>
            <consortium name="EnsemblMetazoa"/>
        </authorList>
    </citation>
    <scope>IDENTIFICATION</scope>
    <source>
        <strain evidence="3">DF5081</strain>
    </source>
</reference>
<feature type="transmembrane region" description="Helical" evidence="2">
    <location>
        <begin position="44"/>
        <end position="65"/>
    </location>
</feature>
<keyword evidence="2" id="KW-0472">Membrane</keyword>
<keyword evidence="2" id="KW-0812">Transmembrane</keyword>
<keyword evidence="2" id="KW-1133">Transmembrane helix</keyword>
<organism evidence="3 4">
    <name type="scientific">Caenorhabditis japonica</name>
    <dbReference type="NCBI Taxonomy" id="281687"/>
    <lineage>
        <taxon>Eukaryota</taxon>
        <taxon>Metazoa</taxon>
        <taxon>Ecdysozoa</taxon>
        <taxon>Nematoda</taxon>
        <taxon>Chromadorea</taxon>
        <taxon>Rhabditida</taxon>
        <taxon>Rhabditina</taxon>
        <taxon>Rhabditomorpha</taxon>
        <taxon>Rhabditoidea</taxon>
        <taxon>Rhabditidae</taxon>
        <taxon>Peloderinae</taxon>
        <taxon>Caenorhabditis</taxon>
    </lineage>
</organism>
<evidence type="ECO:0000256" key="2">
    <source>
        <dbReference type="SAM" id="Phobius"/>
    </source>
</evidence>
<dbReference type="AlphaFoldDB" id="A0A8R1DQ35"/>
<evidence type="ECO:0000256" key="1">
    <source>
        <dbReference type="SAM" id="MobiDB-lite"/>
    </source>
</evidence>
<protein>
    <submittedName>
        <fullName evidence="3">Uncharacterized protein</fullName>
    </submittedName>
</protein>
<proteinExistence type="predicted"/>
<name>A0A8R1DQ35_CAEJA</name>
<feature type="compositionally biased region" description="Low complexity" evidence="1">
    <location>
        <begin position="173"/>
        <end position="204"/>
    </location>
</feature>
<reference evidence="4" key="1">
    <citation type="submission" date="2010-08" db="EMBL/GenBank/DDBJ databases">
        <authorList>
            <consortium name="Caenorhabditis japonica Sequencing Consortium"/>
            <person name="Wilson R.K."/>
        </authorList>
    </citation>
    <scope>NUCLEOTIDE SEQUENCE [LARGE SCALE GENOMIC DNA]</scope>
    <source>
        <strain evidence="4">DF5081</strain>
    </source>
</reference>
<dbReference type="Proteomes" id="UP000005237">
    <property type="component" value="Unassembled WGS sequence"/>
</dbReference>